<accession>A0A4Y2WTF1</accession>
<proteinExistence type="predicted"/>
<reference evidence="2 3" key="1">
    <citation type="journal article" date="2019" name="Sci. Rep.">
        <title>Orb-weaving spider Araneus ventricosus genome elucidates the spidroin gene catalogue.</title>
        <authorList>
            <person name="Kono N."/>
            <person name="Nakamura H."/>
            <person name="Ohtoshi R."/>
            <person name="Moran D.A.P."/>
            <person name="Shinohara A."/>
            <person name="Yoshida Y."/>
            <person name="Fujiwara M."/>
            <person name="Mori M."/>
            <person name="Tomita M."/>
            <person name="Arakawa K."/>
        </authorList>
    </citation>
    <scope>NUCLEOTIDE SEQUENCE [LARGE SCALE GENOMIC DNA]</scope>
</reference>
<evidence type="ECO:0000256" key="1">
    <source>
        <dbReference type="SAM" id="MobiDB-lite"/>
    </source>
</evidence>
<organism evidence="2 3">
    <name type="scientific">Araneus ventricosus</name>
    <name type="common">Orbweaver spider</name>
    <name type="synonym">Epeira ventricosa</name>
    <dbReference type="NCBI Taxonomy" id="182803"/>
    <lineage>
        <taxon>Eukaryota</taxon>
        <taxon>Metazoa</taxon>
        <taxon>Ecdysozoa</taxon>
        <taxon>Arthropoda</taxon>
        <taxon>Chelicerata</taxon>
        <taxon>Arachnida</taxon>
        <taxon>Araneae</taxon>
        <taxon>Araneomorphae</taxon>
        <taxon>Entelegynae</taxon>
        <taxon>Araneoidea</taxon>
        <taxon>Araneidae</taxon>
        <taxon>Araneus</taxon>
    </lineage>
</organism>
<sequence>MNSIDDVFRPIECSWLSPYQYPSGIILGVKSRLIRKEYVGPLLCCPTAKFTGPMQPRSDVRWRQRHTNNRSSSEQSSFMQSARHSLAGYGPSCCGRELRCPLIRYYCPPASGTLQQVAIVCRCGDSSSS</sequence>
<evidence type="ECO:0000313" key="2">
    <source>
        <dbReference type="EMBL" id="GBO40755.1"/>
    </source>
</evidence>
<dbReference type="AlphaFoldDB" id="A0A4Y2WTF1"/>
<protein>
    <submittedName>
        <fullName evidence="2">Uncharacterized protein</fullName>
    </submittedName>
</protein>
<comment type="caution">
    <text evidence="2">The sequence shown here is derived from an EMBL/GenBank/DDBJ whole genome shotgun (WGS) entry which is preliminary data.</text>
</comment>
<feature type="region of interest" description="Disordered" evidence="1">
    <location>
        <begin position="53"/>
        <end position="78"/>
    </location>
</feature>
<name>A0A4Y2WTF1_ARAVE</name>
<gene>
    <name evidence="2" type="ORF">AVEN_93318_1</name>
</gene>
<keyword evidence="3" id="KW-1185">Reference proteome</keyword>
<dbReference type="EMBL" id="BGPR01066080">
    <property type="protein sequence ID" value="GBO40755.1"/>
    <property type="molecule type" value="Genomic_DNA"/>
</dbReference>
<evidence type="ECO:0000313" key="3">
    <source>
        <dbReference type="Proteomes" id="UP000499080"/>
    </source>
</evidence>
<dbReference type="Proteomes" id="UP000499080">
    <property type="component" value="Unassembled WGS sequence"/>
</dbReference>